<sequence length="88" mass="9483">MVSPTLGEVRGNVRLLLTKNHSVPTLAFRTGAPVNPQGSLQFRIKNIGVNFGLCKSYLIDVAPTNVRCQHLSGAEDYPGAANYLAETL</sequence>
<dbReference type="AlphaFoldDB" id="A0A2H1WI32"/>
<accession>A0A2H1WI32</accession>
<proteinExistence type="predicted"/>
<evidence type="ECO:0000313" key="1">
    <source>
        <dbReference type="EMBL" id="SOQ52616.1"/>
    </source>
</evidence>
<name>A0A2H1WI32_SPOFR</name>
<organism evidence="1">
    <name type="scientific">Spodoptera frugiperda</name>
    <name type="common">Fall armyworm</name>
    <dbReference type="NCBI Taxonomy" id="7108"/>
    <lineage>
        <taxon>Eukaryota</taxon>
        <taxon>Metazoa</taxon>
        <taxon>Ecdysozoa</taxon>
        <taxon>Arthropoda</taxon>
        <taxon>Hexapoda</taxon>
        <taxon>Insecta</taxon>
        <taxon>Pterygota</taxon>
        <taxon>Neoptera</taxon>
        <taxon>Endopterygota</taxon>
        <taxon>Lepidoptera</taxon>
        <taxon>Glossata</taxon>
        <taxon>Ditrysia</taxon>
        <taxon>Noctuoidea</taxon>
        <taxon>Noctuidae</taxon>
        <taxon>Amphipyrinae</taxon>
        <taxon>Spodoptera</taxon>
    </lineage>
</organism>
<dbReference type="EMBL" id="ODYU01008748">
    <property type="protein sequence ID" value="SOQ52616.1"/>
    <property type="molecule type" value="Genomic_DNA"/>
</dbReference>
<reference evidence="1" key="1">
    <citation type="submission" date="2016-07" db="EMBL/GenBank/DDBJ databases">
        <authorList>
            <person name="Bretaudeau A."/>
        </authorList>
    </citation>
    <scope>NUCLEOTIDE SEQUENCE</scope>
    <source>
        <strain evidence="1">Rice</strain>
        <tissue evidence="1">Whole body</tissue>
    </source>
</reference>
<protein>
    <submittedName>
        <fullName evidence="1">SFRICE_017821</fullName>
    </submittedName>
</protein>
<gene>
    <name evidence="1" type="ORF">SFRICE_017821</name>
</gene>